<gene>
    <name evidence="2" type="ORF">V1264_019085</name>
</gene>
<dbReference type="PANTHER" id="PTHR16277">
    <property type="entry name" value="CELL DIVISION CYCLE ASSOCIATED PROTEIN 4/SERTA DOMAIN-CONTAINING PROTEIN 2"/>
    <property type="match status" value="1"/>
</dbReference>
<proteinExistence type="predicted"/>
<evidence type="ECO:0000313" key="3">
    <source>
        <dbReference type="Proteomes" id="UP001374579"/>
    </source>
</evidence>
<dbReference type="InterPro" id="IPR052262">
    <property type="entry name" value="E2F-SERTA_domain_protein"/>
</dbReference>
<protein>
    <recommendedName>
        <fullName evidence="1">SERTA domain-containing protein</fullName>
    </recommendedName>
</protein>
<dbReference type="AlphaFoldDB" id="A0AAN9BDZ8"/>
<reference evidence="2 3" key="1">
    <citation type="submission" date="2024-02" db="EMBL/GenBank/DDBJ databases">
        <title>Chromosome-scale genome assembly of the rough periwinkle Littorina saxatilis.</title>
        <authorList>
            <person name="De Jode A."/>
            <person name="Faria R."/>
            <person name="Formenti G."/>
            <person name="Sims Y."/>
            <person name="Smith T.P."/>
            <person name="Tracey A."/>
            <person name="Wood J.M.D."/>
            <person name="Zagrodzka Z.B."/>
            <person name="Johannesson K."/>
            <person name="Butlin R.K."/>
            <person name="Leder E.H."/>
        </authorList>
    </citation>
    <scope>NUCLEOTIDE SEQUENCE [LARGE SCALE GENOMIC DNA]</scope>
    <source>
        <strain evidence="2">Snail1</strain>
        <tissue evidence="2">Muscle</tissue>
    </source>
</reference>
<keyword evidence="3" id="KW-1185">Reference proteome</keyword>
<evidence type="ECO:0000259" key="1">
    <source>
        <dbReference type="PROSITE" id="PS51053"/>
    </source>
</evidence>
<name>A0AAN9BDZ8_9CAEN</name>
<sequence>MSMSKLRTTTYRHGDPDPCLRRSVLILNTLKQIEAELKTEGVETHQSAEAAMNGIPEMSTSQLTLDPLPDMSTFMYPLPSISPIPMSVDAVPVEGGDYVTPDSSIVDLMPAKPLATCSQQALSQASPSMYFGAPSQGSDSVTTSSTMCFDMPSVTTQSPSAFFDSTAAVNSVLELLKMFGDGDSNNNSTAKGPYTNYIIDESTLDSLTITEADFSSMDQQLIPVHGSQTSDPSASSLLPSAMAAMRSHGTALLCSSSAGTASPSSIVQSSSTSIEDFAHYLQEASESACSSPLRSSQAAVMTNTQCSTYCRSDSTLDDLDSIMQILVGM</sequence>
<dbReference type="Pfam" id="PF06031">
    <property type="entry name" value="SERTA"/>
    <property type="match status" value="1"/>
</dbReference>
<organism evidence="2 3">
    <name type="scientific">Littorina saxatilis</name>
    <dbReference type="NCBI Taxonomy" id="31220"/>
    <lineage>
        <taxon>Eukaryota</taxon>
        <taxon>Metazoa</taxon>
        <taxon>Spiralia</taxon>
        <taxon>Lophotrochozoa</taxon>
        <taxon>Mollusca</taxon>
        <taxon>Gastropoda</taxon>
        <taxon>Caenogastropoda</taxon>
        <taxon>Littorinimorpha</taxon>
        <taxon>Littorinoidea</taxon>
        <taxon>Littorinidae</taxon>
        <taxon>Littorina</taxon>
    </lineage>
</organism>
<dbReference type="PANTHER" id="PTHR16277:SF7">
    <property type="entry name" value="RE12330P"/>
    <property type="match status" value="1"/>
</dbReference>
<dbReference type="EMBL" id="JBAMIC010000008">
    <property type="protein sequence ID" value="KAK7104351.1"/>
    <property type="molecule type" value="Genomic_DNA"/>
</dbReference>
<comment type="caution">
    <text evidence="2">The sequence shown here is derived from an EMBL/GenBank/DDBJ whole genome shotgun (WGS) entry which is preliminary data.</text>
</comment>
<dbReference type="PROSITE" id="PS51053">
    <property type="entry name" value="SERTA"/>
    <property type="match status" value="1"/>
</dbReference>
<evidence type="ECO:0000313" key="2">
    <source>
        <dbReference type="EMBL" id="KAK7104351.1"/>
    </source>
</evidence>
<dbReference type="Proteomes" id="UP001374579">
    <property type="component" value="Unassembled WGS sequence"/>
</dbReference>
<feature type="domain" description="SERTA" evidence="1">
    <location>
        <begin position="1"/>
        <end position="41"/>
    </location>
</feature>
<dbReference type="InterPro" id="IPR009263">
    <property type="entry name" value="SERTA_dom"/>
</dbReference>
<accession>A0AAN9BDZ8</accession>
<dbReference type="GO" id="GO:0005634">
    <property type="term" value="C:nucleus"/>
    <property type="evidence" value="ECO:0007669"/>
    <property type="project" value="TreeGrafter"/>
</dbReference>